<evidence type="ECO:0000313" key="3">
    <source>
        <dbReference type="EMBL" id="RPB14076.1"/>
    </source>
</evidence>
<dbReference type="OrthoDB" id="10492154at2759"/>
<evidence type="ECO:0000256" key="1">
    <source>
        <dbReference type="SAM" id="Phobius"/>
    </source>
</evidence>
<organism evidence="3 4">
    <name type="scientific">Morchella conica CCBAS932</name>
    <dbReference type="NCBI Taxonomy" id="1392247"/>
    <lineage>
        <taxon>Eukaryota</taxon>
        <taxon>Fungi</taxon>
        <taxon>Dikarya</taxon>
        <taxon>Ascomycota</taxon>
        <taxon>Pezizomycotina</taxon>
        <taxon>Pezizomycetes</taxon>
        <taxon>Pezizales</taxon>
        <taxon>Morchellaceae</taxon>
        <taxon>Morchella</taxon>
    </lineage>
</organism>
<dbReference type="InParanoid" id="A0A3N4KU69"/>
<keyword evidence="1" id="KW-0812">Transmembrane</keyword>
<keyword evidence="4" id="KW-1185">Reference proteome</keyword>
<evidence type="ECO:0000256" key="2">
    <source>
        <dbReference type="SAM" id="SignalP"/>
    </source>
</evidence>
<proteinExistence type="predicted"/>
<dbReference type="Proteomes" id="UP000277580">
    <property type="component" value="Unassembled WGS sequence"/>
</dbReference>
<gene>
    <name evidence="3" type="ORF">P167DRAFT_534299</name>
</gene>
<keyword evidence="1" id="KW-1133">Transmembrane helix</keyword>
<name>A0A3N4KU69_9PEZI</name>
<sequence>MVFYSSVARALVVVSAIILSGANCQESIVKPDHISLVTKGEDFSIMWRVIDPPETSHVYITLENPSMDLGSLGIITNAFHVGIDDREEVAGFFLYRYAWFPSDLLQTSDTYQIRVVDGNVTLVSQSFYIGSIADIEKKAPVRKKASGLSTAVIGGVVGGVVGGATVILILIVLVVYIGERGGWIIINKAEPQSVSSRRIEINLGGPKERRYRDNLAELDTETYVKFKELEGSFTYAELPEVWVVEKEATTDLLQGGEAALPLNRKPSARESKL</sequence>
<dbReference type="AlphaFoldDB" id="A0A3N4KU69"/>
<protein>
    <submittedName>
        <fullName evidence="3">Uncharacterized protein</fullName>
    </submittedName>
</protein>
<evidence type="ECO:0000313" key="4">
    <source>
        <dbReference type="Proteomes" id="UP000277580"/>
    </source>
</evidence>
<dbReference type="EMBL" id="ML119119">
    <property type="protein sequence ID" value="RPB14076.1"/>
    <property type="molecule type" value="Genomic_DNA"/>
</dbReference>
<reference evidence="3 4" key="1">
    <citation type="journal article" date="2018" name="Nat. Ecol. Evol.">
        <title>Pezizomycetes genomes reveal the molecular basis of ectomycorrhizal truffle lifestyle.</title>
        <authorList>
            <person name="Murat C."/>
            <person name="Payen T."/>
            <person name="Noel B."/>
            <person name="Kuo A."/>
            <person name="Morin E."/>
            <person name="Chen J."/>
            <person name="Kohler A."/>
            <person name="Krizsan K."/>
            <person name="Balestrini R."/>
            <person name="Da Silva C."/>
            <person name="Montanini B."/>
            <person name="Hainaut M."/>
            <person name="Levati E."/>
            <person name="Barry K.W."/>
            <person name="Belfiori B."/>
            <person name="Cichocki N."/>
            <person name="Clum A."/>
            <person name="Dockter R.B."/>
            <person name="Fauchery L."/>
            <person name="Guy J."/>
            <person name="Iotti M."/>
            <person name="Le Tacon F."/>
            <person name="Lindquist E.A."/>
            <person name="Lipzen A."/>
            <person name="Malagnac F."/>
            <person name="Mello A."/>
            <person name="Molinier V."/>
            <person name="Miyauchi S."/>
            <person name="Poulain J."/>
            <person name="Riccioni C."/>
            <person name="Rubini A."/>
            <person name="Sitrit Y."/>
            <person name="Splivallo R."/>
            <person name="Traeger S."/>
            <person name="Wang M."/>
            <person name="Zifcakova L."/>
            <person name="Wipf D."/>
            <person name="Zambonelli A."/>
            <person name="Paolocci F."/>
            <person name="Nowrousian M."/>
            <person name="Ottonello S."/>
            <person name="Baldrian P."/>
            <person name="Spatafora J.W."/>
            <person name="Henrissat B."/>
            <person name="Nagy L.G."/>
            <person name="Aury J.M."/>
            <person name="Wincker P."/>
            <person name="Grigoriev I.V."/>
            <person name="Bonfante P."/>
            <person name="Martin F.M."/>
        </authorList>
    </citation>
    <scope>NUCLEOTIDE SEQUENCE [LARGE SCALE GENOMIC DNA]</scope>
    <source>
        <strain evidence="3 4">CCBAS932</strain>
    </source>
</reference>
<feature type="signal peptide" evidence="2">
    <location>
        <begin position="1"/>
        <end position="24"/>
    </location>
</feature>
<feature type="transmembrane region" description="Helical" evidence="1">
    <location>
        <begin position="152"/>
        <end position="178"/>
    </location>
</feature>
<keyword evidence="1" id="KW-0472">Membrane</keyword>
<accession>A0A3N4KU69</accession>
<keyword evidence="2" id="KW-0732">Signal</keyword>
<feature type="chain" id="PRO_5018327917" evidence="2">
    <location>
        <begin position="25"/>
        <end position="273"/>
    </location>
</feature>